<gene>
    <name evidence="5" type="primary">Epg28A</name>
</gene>
<evidence type="ECO:0000313" key="5">
    <source>
        <dbReference type="EMBL" id="BAV13170.1"/>
    </source>
</evidence>
<dbReference type="Gene3D" id="2.160.20.10">
    <property type="entry name" value="Single-stranded right-handed beta-helix, Pectin lyase-like"/>
    <property type="match status" value="1"/>
</dbReference>
<organism evidence="5">
    <name type="scientific">Clostridium cellulovorans</name>
    <dbReference type="NCBI Taxonomy" id="1493"/>
    <lineage>
        <taxon>Bacteria</taxon>
        <taxon>Bacillati</taxon>
        <taxon>Bacillota</taxon>
        <taxon>Clostridia</taxon>
        <taxon>Eubacteriales</taxon>
        <taxon>Clostridiaceae</taxon>
        <taxon>Clostridium</taxon>
    </lineage>
</organism>
<dbReference type="InterPro" id="IPR051801">
    <property type="entry name" value="GH28_Enzymes"/>
</dbReference>
<evidence type="ECO:0000256" key="4">
    <source>
        <dbReference type="RuleBase" id="RU361169"/>
    </source>
</evidence>
<dbReference type="AlphaFoldDB" id="A0A173N0G4"/>
<evidence type="ECO:0000256" key="2">
    <source>
        <dbReference type="ARBA" id="ARBA00022801"/>
    </source>
</evidence>
<reference evidence="5" key="1">
    <citation type="submission" date="2009-04" db="EMBL/GenBank/DDBJ databases">
        <title>Clostridium cellulovorans cellulosomal and noncellulosomal genes.</title>
        <authorList>
            <person name="Tamaru Y."/>
        </authorList>
    </citation>
    <scope>NUCLEOTIDE SEQUENCE</scope>
</reference>
<dbReference type="InterPro" id="IPR011050">
    <property type="entry name" value="Pectin_lyase_fold/virulence"/>
</dbReference>
<evidence type="ECO:0000256" key="1">
    <source>
        <dbReference type="ARBA" id="ARBA00008834"/>
    </source>
</evidence>
<dbReference type="GO" id="GO:0004650">
    <property type="term" value="F:polygalacturonase activity"/>
    <property type="evidence" value="ECO:0007669"/>
    <property type="project" value="InterPro"/>
</dbReference>
<dbReference type="InterPro" id="IPR006626">
    <property type="entry name" value="PbH1"/>
</dbReference>
<dbReference type="SMART" id="SM00710">
    <property type="entry name" value="PbH1"/>
    <property type="match status" value="4"/>
</dbReference>
<name>A0A173N0G4_CLOCL</name>
<dbReference type="EMBL" id="AB499271">
    <property type="protein sequence ID" value="BAV13170.1"/>
    <property type="molecule type" value="Genomic_DNA"/>
</dbReference>
<proteinExistence type="inferred from homology"/>
<dbReference type="Pfam" id="PF00295">
    <property type="entry name" value="Glyco_hydro_28"/>
    <property type="match status" value="1"/>
</dbReference>
<sequence length="524" mass="60040">MKNELVKFFFGGAFMEQNKFQWNQKLYDFIEEKVNKNMPMIGNLMEYRITDERYTKLIKEINEEYFTHVDGTYKGTKSELKKDKEYIAKALIRNVQEVTYYGDAIQRAIDEANSNKDGGKVIIPGSENPEAPNVYYTGAITLKSNVILEIQKNAILRFVRNKTNEFYPLVYTRWEGVEMMNFSPFIYSYEAENIAIVGEGVLDGNADEFNWMPWKFGYFKEEDQQIQRERLFELGQKNADVRTERIFGDDVSTIRPPFIQPYKSKNILIKDVKIINSPFWEINPVLCENIKVDNIKVGTNLYNNDGVDPESCKDMIIENCYFLTGDDCIAIKSGRNNEGRNIGVPTENVIIRYNEFKDGHGGITIGSEISGGVNDIFAHDNYFDSKELDYPIRFKTNAERGGKLENIYVKNSTVNKSKIAVIHADFFYEEGTNGDHKPILRNITLENIKTVEGGSIDAKNALYIKGFEHAPIENIVIEDAILNGVNGEAILQNVKNITFKNVSINGKKLADKTFHVNNEFQEII</sequence>
<comment type="similarity">
    <text evidence="1 4">Belongs to the glycosyl hydrolase 28 family.</text>
</comment>
<dbReference type="PANTHER" id="PTHR31339">
    <property type="entry name" value="PECTIN LYASE-RELATED"/>
    <property type="match status" value="1"/>
</dbReference>
<accession>A0A173N0G4</accession>
<keyword evidence="3 4" id="KW-0326">Glycosidase</keyword>
<evidence type="ECO:0000256" key="3">
    <source>
        <dbReference type="ARBA" id="ARBA00023295"/>
    </source>
</evidence>
<keyword evidence="2 4" id="KW-0378">Hydrolase</keyword>
<dbReference type="InterPro" id="IPR012334">
    <property type="entry name" value="Pectin_lyas_fold"/>
</dbReference>
<dbReference type="PANTHER" id="PTHR31339:SF9">
    <property type="entry name" value="PLASMIN AND FIBRONECTIN-BINDING PROTEIN A"/>
    <property type="match status" value="1"/>
</dbReference>
<protein>
    <submittedName>
        <fullName evidence="5">Endopolygalacturonase</fullName>
    </submittedName>
</protein>
<dbReference type="GO" id="GO:0005975">
    <property type="term" value="P:carbohydrate metabolic process"/>
    <property type="evidence" value="ECO:0007669"/>
    <property type="project" value="InterPro"/>
</dbReference>
<dbReference type="InterPro" id="IPR000743">
    <property type="entry name" value="Glyco_hydro_28"/>
</dbReference>
<dbReference type="SUPFAM" id="SSF51126">
    <property type="entry name" value="Pectin lyase-like"/>
    <property type="match status" value="1"/>
</dbReference>